<reference evidence="1 2" key="1">
    <citation type="submission" date="2016-05" db="EMBL/GenBank/DDBJ databases">
        <authorList>
            <person name="Lavstsen T."/>
            <person name="Jespersen J.S."/>
        </authorList>
    </citation>
    <scope>NUCLEOTIDE SEQUENCE [LARGE SCALE GENOMIC DNA]</scope>
    <source>
        <strain evidence="1 2">YLB-01</strain>
    </source>
</reference>
<protein>
    <submittedName>
        <fullName evidence="1">Methyltransferase</fullName>
    </submittedName>
</protein>
<evidence type="ECO:0000313" key="2">
    <source>
        <dbReference type="Proteomes" id="UP000093355"/>
    </source>
</evidence>
<accession>A0A1B9N914</accession>
<dbReference type="GO" id="GO:0008168">
    <property type="term" value="F:methyltransferase activity"/>
    <property type="evidence" value="ECO:0007669"/>
    <property type="project" value="UniProtKB-KW"/>
</dbReference>
<comment type="caution">
    <text evidence="1">The sequence shown here is derived from an EMBL/GenBank/DDBJ whole genome shotgun (WGS) entry which is preliminary data.</text>
</comment>
<sequence length="69" mass="7390">MSMTQTRALWVAYGQAGAVGSIRRDEEGFAVTMAGGSEPIGSYPTLDIAKGALCSHLKPGTPRPEFRRH</sequence>
<proteinExistence type="predicted"/>
<dbReference type="GO" id="GO:0032259">
    <property type="term" value="P:methylation"/>
    <property type="evidence" value="ECO:0007669"/>
    <property type="project" value="UniProtKB-KW"/>
</dbReference>
<keyword evidence="1" id="KW-0808">Transferase</keyword>
<keyword evidence="1" id="KW-0489">Methyltransferase</keyword>
<gene>
    <name evidence="1" type="ORF">A7J15_08950</name>
</gene>
<evidence type="ECO:0000313" key="1">
    <source>
        <dbReference type="EMBL" id="OCG73076.1"/>
    </source>
</evidence>
<dbReference type="Proteomes" id="UP000093355">
    <property type="component" value="Unassembled WGS sequence"/>
</dbReference>
<dbReference type="AlphaFoldDB" id="A0A1B9N914"/>
<keyword evidence="2" id="KW-1185">Reference proteome</keyword>
<name>A0A1B9N914_9MICO</name>
<dbReference type="EMBL" id="LXMD01000027">
    <property type="protein sequence ID" value="OCG73076.1"/>
    <property type="molecule type" value="Genomic_DNA"/>
</dbReference>
<dbReference type="RefSeq" id="WP_067027123.1">
    <property type="nucleotide sequence ID" value="NZ_CP038256.1"/>
</dbReference>
<organism evidence="1 2">
    <name type="scientific">Microbacterium sediminis</name>
    <dbReference type="NCBI Taxonomy" id="904291"/>
    <lineage>
        <taxon>Bacteria</taxon>
        <taxon>Bacillati</taxon>
        <taxon>Actinomycetota</taxon>
        <taxon>Actinomycetes</taxon>
        <taxon>Micrococcales</taxon>
        <taxon>Microbacteriaceae</taxon>
        <taxon>Microbacterium</taxon>
    </lineage>
</organism>
<dbReference type="OrthoDB" id="5121090at2"/>